<evidence type="ECO:0000313" key="1">
    <source>
        <dbReference type="EMBL" id="EYC06597.1"/>
    </source>
</evidence>
<protein>
    <submittedName>
        <fullName evidence="1">Uncharacterized protein</fullName>
    </submittedName>
</protein>
<comment type="caution">
    <text evidence="1">The sequence shown here is derived from an EMBL/GenBank/DDBJ whole genome shotgun (WGS) entry which is preliminary data.</text>
</comment>
<organism evidence="1 2">
    <name type="scientific">Ancylostoma ceylanicum</name>
    <dbReference type="NCBI Taxonomy" id="53326"/>
    <lineage>
        <taxon>Eukaryota</taxon>
        <taxon>Metazoa</taxon>
        <taxon>Ecdysozoa</taxon>
        <taxon>Nematoda</taxon>
        <taxon>Chromadorea</taxon>
        <taxon>Rhabditida</taxon>
        <taxon>Rhabditina</taxon>
        <taxon>Rhabditomorpha</taxon>
        <taxon>Strongyloidea</taxon>
        <taxon>Ancylostomatidae</taxon>
        <taxon>Ancylostomatinae</taxon>
        <taxon>Ancylostoma</taxon>
    </lineage>
</organism>
<dbReference type="Proteomes" id="UP000024635">
    <property type="component" value="Unassembled WGS sequence"/>
</dbReference>
<gene>
    <name evidence="1" type="primary">Acey_s0075.g976</name>
    <name evidence="1" type="ORF">Y032_0075g976</name>
</gene>
<name>A0A016TVF6_9BILA</name>
<sequence length="107" mass="12060">MLARVVYCCLALEFSAAGRSRQSEPACGAPYVSAQEGRARFRPLSTSVWSLLYAYGCWTVVAHENNNTFLKEILLDEVVNVNETTPHCSIYRSSYKSTNKTEMSRKK</sequence>
<evidence type="ECO:0000313" key="2">
    <source>
        <dbReference type="Proteomes" id="UP000024635"/>
    </source>
</evidence>
<dbReference type="AlphaFoldDB" id="A0A016TVF6"/>
<dbReference type="EMBL" id="JARK01001411">
    <property type="protein sequence ID" value="EYC06597.1"/>
    <property type="molecule type" value="Genomic_DNA"/>
</dbReference>
<reference evidence="2" key="1">
    <citation type="journal article" date="2015" name="Nat. Genet.">
        <title>The genome and transcriptome of the zoonotic hookworm Ancylostoma ceylanicum identify infection-specific gene families.</title>
        <authorList>
            <person name="Schwarz E.M."/>
            <person name="Hu Y."/>
            <person name="Antoshechkin I."/>
            <person name="Miller M.M."/>
            <person name="Sternberg P.W."/>
            <person name="Aroian R.V."/>
        </authorList>
    </citation>
    <scope>NUCLEOTIDE SEQUENCE</scope>
    <source>
        <strain evidence="2">HY135</strain>
    </source>
</reference>
<proteinExistence type="predicted"/>
<keyword evidence="2" id="KW-1185">Reference proteome</keyword>
<accession>A0A016TVF6</accession>